<dbReference type="GO" id="GO:0005787">
    <property type="term" value="C:signal peptidase complex"/>
    <property type="evidence" value="ECO:0007669"/>
    <property type="project" value="UniProtKB-UniRule"/>
</dbReference>
<feature type="transmembrane region" description="Helical" evidence="10">
    <location>
        <begin position="12"/>
        <end position="30"/>
    </location>
</feature>
<dbReference type="Pfam" id="PF04573">
    <property type="entry name" value="SPC22"/>
    <property type="match status" value="1"/>
</dbReference>
<evidence type="ECO:0000256" key="7">
    <source>
        <dbReference type="ARBA" id="ARBA00023136"/>
    </source>
</evidence>
<dbReference type="InterPro" id="IPR007653">
    <property type="entry name" value="SPC3"/>
</dbReference>
<dbReference type="PANTHER" id="PTHR12804:SF0">
    <property type="entry name" value="SIGNAL PEPTIDASE COMPLEX SUBUNIT 3"/>
    <property type="match status" value="1"/>
</dbReference>
<evidence type="ECO:0000256" key="6">
    <source>
        <dbReference type="ARBA" id="ARBA00022989"/>
    </source>
</evidence>
<dbReference type="GO" id="GO:0006465">
    <property type="term" value="P:signal peptide processing"/>
    <property type="evidence" value="ECO:0007669"/>
    <property type="project" value="UniProtKB-UniRule"/>
</dbReference>
<dbReference type="PANTHER" id="PTHR12804">
    <property type="entry name" value="MICROSOMAL SIGNAL PEPTIDASE 23 KD SUBUNIT SPC22/23"/>
    <property type="match status" value="1"/>
</dbReference>
<keyword evidence="6 10" id="KW-1133">Transmembrane helix</keyword>
<comment type="similarity">
    <text evidence="2 9">Belongs to the SPCS3 family.</text>
</comment>
<evidence type="ECO:0000256" key="8">
    <source>
        <dbReference type="ARBA" id="ARBA00045670"/>
    </source>
</evidence>
<comment type="subcellular location">
    <subcellularLocation>
        <location evidence="1">Endoplasmic reticulum membrane</location>
        <topology evidence="1">Single-pass type II membrane protein</topology>
    </subcellularLocation>
</comment>
<organism evidence="11 12">
    <name type="scientific">Smittium culicis</name>
    <dbReference type="NCBI Taxonomy" id="133412"/>
    <lineage>
        <taxon>Eukaryota</taxon>
        <taxon>Fungi</taxon>
        <taxon>Fungi incertae sedis</taxon>
        <taxon>Zoopagomycota</taxon>
        <taxon>Kickxellomycotina</taxon>
        <taxon>Harpellomycetes</taxon>
        <taxon>Harpellales</taxon>
        <taxon>Legeriomycetaceae</taxon>
        <taxon>Smittium</taxon>
    </lineage>
</organism>
<accession>A0A1R1Y4X8</accession>
<dbReference type="Proteomes" id="UP000187283">
    <property type="component" value="Unassembled WGS sequence"/>
</dbReference>
<dbReference type="AlphaFoldDB" id="A0A1R1Y4X8"/>
<reference evidence="11 12" key="1">
    <citation type="submission" date="2017-01" db="EMBL/GenBank/DDBJ databases">
        <authorList>
            <person name="Mah S.A."/>
            <person name="Swanson W.J."/>
            <person name="Moy G.W."/>
            <person name="Vacquier V.D."/>
        </authorList>
    </citation>
    <scope>NUCLEOTIDE SEQUENCE [LARGE SCALE GENOMIC DNA]</scope>
    <source>
        <strain evidence="11 12">GSMNP</strain>
    </source>
</reference>
<dbReference type="OrthoDB" id="10261524at2759"/>
<evidence type="ECO:0000313" key="12">
    <source>
        <dbReference type="Proteomes" id="UP000187283"/>
    </source>
</evidence>
<dbReference type="GO" id="GO:0045047">
    <property type="term" value="P:protein targeting to ER"/>
    <property type="evidence" value="ECO:0007669"/>
    <property type="project" value="TreeGrafter"/>
</dbReference>
<gene>
    <name evidence="11" type="ORF">AYI70_g3248</name>
</gene>
<dbReference type="STRING" id="133412.A0A1R1Y4X8"/>
<name>A0A1R1Y4X8_9FUNG</name>
<keyword evidence="5" id="KW-0735">Signal-anchor</keyword>
<evidence type="ECO:0000313" key="11">
    <source>
        <dbReference type="EMBL" id="OMJ21806.1"/>
    </source>
</evidence>
<evidence type="ECO:0000256" key="5">
    <source>
        <dbReference type="ARBA" id="ARBA00022968"/>
    </source>
</evidence>
<protein>
    <recommendedName>
        <fullName evidence="9">Signal peptidase subunit 3</fullName>
    </recommendedName>
</protein>
<keyword evidence="7 9" id="KW-0472">Membrane</keyword>
<keyword evidence="3 10" id="KW-0812">Transmembrane</keyword>
<evidence type="ECO:0000256" key="4">
    <source>
        <dbReference type="ARBA" id="ARBA00022824"/>
    </source>
</evidence>
<comment type="caution">
    <text evidence="11">The sequence shown here is derived from an EMBL/GenBank/DDBJ whole genome shotgun (WGS) entry which is preliminary data.</text>
</comment>
<proteinExistence type="inferred from homology"/>
<evidence type="ECO:0000256" key="1">
    <source>
        <dbReference type="ARBA" id="ARBA00004648"/>
    </source>
</evidence>
<comment type="function">
    <text evidence="8">Essential component of the signal peptidase complex (SPC) which catalyzes the cleavage of N-terminal signal sequences from nascent proteins as they are translocated into the lumen of the endoplasmic reticulum. Essential for the SPC catalytic activity, possibly by stabilizing and positioning the active center of the complex close to the lumenal surface. Essential for viability.</text>
</comment>
<evidence type="ECO:0000256" key="9">
    <source>
        <dbReference type="PIRNR" id="PIRNR016089"/>
    </source>
</evidence>
<evidence type="ECO:0000256" key="10">
    <source>
        <dbReference type="SAM" id="Phobius"/>
    </source>
</evidence>
<sequence length="179" mass="20960">MNKFTTRISSIFSFSSSAFMVMILLMAFLTRNYQDVPNVKLDVQEVTVSNKGNYDYYDSTSRDAEFARIKFNLSADMSHLFNWNTKQLFCYLLAEYENSEGKTETDNKVIIWDRIIVSPKRAKLSMKKHFNKYSFRDYNPSFKGAKKAKLTFVVERVPVVGFFINKSEHSVDFEYPPKQ</sequence>
<keyword evidence="4 9" id="KW-0256">Endoplasmic reticulum</keyword>
<evidence type="ECO:0000256" key="2">
    <source>
        <dbReference type="ARBA" id="ARBA00009289"/>
    </source>
</evidence>
<dbReference type="EMBL" id="LSSN01000914">
    <property type="protein sequence ID" value="OMJ21806.1"/>
    <property type="molecule type" value="Genomic_DNA"/>
</dbReference>
<dbReference type="PIRSF" id="PIRSF016089">
    <property type="entry name" value="SPC22"/>
    <property type="match status" value="1"/>
</dbReference>
<keyword evidence="12" id="KW-1185">Reference proteome</keyword>
<evidence type="ECO:0000256" key="3">
    <source>
        <dbReference type="ARBA" id="ARBA00022692"/>
    </source>
</evidence>